<gene>
    <name evidence="1" type="ORF">EAX61_07835</name>
</gene>
<comment type="caution">
    <text evidence="1">The sequence shown here is derived from an EMBL/GenBank/DDBJ whole genome shotgun (WGS) entry which is preliminary data.</text>
</comment>
<dbReference type="EMBL" id="REFV01000006">
    <property type="protein sequence ID" value="RMB59486.1"/>
    <property type="molecule type" value="Genomic_DNA"/>
</dbReference>
<dbReference type="OrthoDB" id="1150971at2"/>
<keyword evidence="2" id="KW-1185">Reference proteome</keyword>
<organism evidence="1 2">
    <name type="scientific">Dokdonia sinensis</name>
    <dbReference type="NCBI Taxonomy" id="2479847"/>
    <lineage>
        <taxon>Bacteria</taxon>
        <taxon>Pseudomonadati</taxon>
        <taxon>Bacteroidota</taxon>
        <taxon>Flavobacteriia</taxon>
        <taxon>Flavobacteriales</taxon>
        <taxon>Flavobacteriaceae</taxon>
        <taxon>Dokdonia</taxon>
    </lineage>
</organism>
<dbReference type="AlphaFoldDB" id="A0A3M0GQD5"/>
<name>A0A3M0GQD5_9FLAO</name>
<sequence>MKSISLLLAITFSIGMQAQSKYEQGMRKAFELWEAEKLDEASNLFERIATAEKDNWLPDYYVAQIQVLKSWDMKDEAVLKAQLDKAQEYVNMMKTKAGENVYALQMQAQLYTAWIAYDGMKYGMKYAGTVGQLYDKAVQMEPENPMLVLSKAEWDMGSASYFGTPIEPYCDDVRRAEKLFTTFTPETEFHPSYGAERVAEVLKKCNK</sequence>
<dbReference type="RefSeq" id="WP_121917124.1">
    <property type="nucleotide sequence ID" value="NZ_REFV01000006.1"/>
</dbReference>
<evidence type="ECO:0008006" key="3">
    <source>
        <dbReference type="Google" id="ProtNLM"/>
    </source>
</evidence>
<reference evidence="1 2" key="1">
    <citation type="submission" date="2018-10" db="EMBL/GenBank/DDBJ databases">
        <title>Dokdonia luteus sp. nov., isolated from sea water.</title>
        <authorList>
            <person name="Zhou L.Y."/>
            <person name="Du Z.J."/>
        </authorList>
    </citation>
    <scope>NUCLEOTIDE SEQUENCE [LARGE SCALE GENOMIC DNA]</scope>
    <source>
        <strain evidence="1 2">SH27</strain>
    </source>
</reference>
<protein>
    <recommendedName>
        <fullName evidence="3">Tetratricopeptide repeat protein</fullName>
    </recommendedName>
</protein>
<accession>A0A3M0GQD5</accession>
<dbReference type="Proteomes" id="UP000281985">
    <property type="component" value="Unassembled WGS sequence"/>
</dbReference>
<evidence type="ECO:0000313" key="2">
    <source>
        <dbReference type="Proteomes" id="UP000281985"/>
    </source>
</evidence>
<proteinExistence type="predicted"/>
<evidence type="ECO:0000313" key="1">
    <source>
        <dbReference type="EMBL" id="RMB59486.1"/>
    </source>
</evidence>